<feature type="non-terminal residue" evidence="1">
    <location>
        <position position="240"/>
    </location>
</feature>
<dbReference type="EMBL" id="BARV01009643">
    <property type="protein sequence ID" value="GAI02967.1"/>
    <property type="molecule type" value="Genomic_DNA"/>
</dbReference>
<reference evidence="1" key="1">
    <citation type="journal article" date="2014" name="Front. Microbiol.">
        <title>High frequency of phylogenetically diverse reductive dehalogenase-homologous genes in deep subseafloor sedimentary metagenomes.</title>
        <authorList>
            <person name="Kawai M."/>
            <person name="Futagami T."/>
            <person name="Toyoda A."/>
            <person name="Takaki Y."/>
            <person name="Nishi S."/>
            <person name="Hori S."/>
            <person name="Arai W."/>
            <person name="Tsubouchi T."/>
            <person name="Morono Y."/>
            <person name="Uchiyama I."/>
            <person name="Ito T."/>
            <person name="Fujiyama A."/>
            <person name="Inagaki F."/>
            <person name="Takami H."/>
        </authorList>
    </citation>
    <scope>NUCLEOTIDE SEQUENCE</scope>
    <source>
        <strain evidence="1">Expedition CK06-06</strain>
    </source>
</reference>
<proteinExistence type="predicted"/>
<comment type="caution">
    <text evidence="1">The sequence shown here is derived from an EMBL/GenBank/DDBJ whole genome shotgun (WGS) entry which is preliminary data.</text>
</comment>
<accession>X1K7I7</accession>
<organism evidence="1">
    <name type="scientific">marine sediment metagenome</name>
    <dbReference type="NCBI Taxonomy" id="412755"/>
    <lineage>
        <taxon>unclassified sequences</taxon>
        <taxon>metagenomes</taxon>
        <taxon>ecological metagenomes</taxon>
    </lineage>
</organism>
<gene>
    <name evidence="1" type="ORF">S06H3_18947</name>
</gene>
<dbReference type="AlphaFoldDB" id="X1K7I7"/>
<name>X1K7I7_9ZZZZ</name>
<evidence type="ECO:0000313" key="1">
    <source>
        <dbReference type="EMBL" id="GAI02967.1"/>
    </source>
</evidence>
<sequence length="240" mass="27486">MNFDPGYVPFSRYGSYMVLSHLAKSEKRREGLYLRSAHGDALLQPEVFRIELLHKKMPVPFREIATPPLLRLQAQEGYAEICIPEPKLLRIKGRRVGIRLTKTTDVLGTAIPVGHLRWEINSFSNQTKYMLTPIKGSLFIDAPWKGTKCDYIVANLFPDPDSGVLECAAEEFHSVWHKRNYPRSFQDSLKTVENEYQEWLSKTPEVPDAYGQPRELAAYITWSCVVAPEGHLTRPAMYMS</sequence>
<protein>
    <submittedName>
        <fullName evidence="1">Uncharacterized protein</fullName>
    </submittedName>
</protein>